<organism evidence="11 12">
    <name type="scientific">Simkania negevensis</name>
    <dbReference type="NCBI Taxonomy" id="83561"/>
    <lineage>
        <taxon>Bacteria</taxon>
        <taxon>Pseudomonadati</taxon>
        <taxon>Chlamydiota</taxon>
        <taxon>Chlamydiia</taxon>
        <taxon>Parachlamydiales</taxon>
        <taxon>Simkaniaceae</taxon>
        <taxon>Simkania</taxon>
    </lineage>
</organism>
<name>A0ABS3ARN1_9BACT</name>
<feature type="domain" description="Alpha-D-phosphohexomutase alpha/beta/alpha" evidence="8">
    <location>
        <begin position="54"/>
        <end position="190"/>
    </location>
</feature>
<reference evidence="11 12" key="1">
    <citation type="submission" date="2021-02" db="EMBL/GenBank/DDBJ databases">
        <title>Activity-based single-cell genomes from oceanic crustal fluid captures similar information to metagenomic and metatranscriptomic surveys with orders of magnitude less sampling.</title>
        <authorList>
            <person name="D'Angelo T.S."/>
            <person name="Orcutt B.N."/>
        </authorList>
    </citation>
    <scope>NUCLEOTIDE SEQUENCE [LARGE SCALE GENOMIC DNA]</scope>
    <source>
        <strain evidence="11">AH-315-G07</strain>
    </source>
</reference>
<evidence type="ECO:0000259" key="8">
    <source>
        <dbReference type="Pfam" id="PF02878"/>
    </source>
</evidence>
<dbReference type="InterPro" id="IPR005843">
    <property type="entry name" value="A-D-PHexomutase_C"/>
</dbReference>
<evidence type="ECO:0000256" key="4">
    <source>
        <dbReference type="ARBA" id="ARBA00022723"/>
    </source>
</evidence>
<evidence type="ECO:0000313" key="11">
    <source>
        <dbReference type="EMBL" id="MBN4067386.1"/>
    </source>
</evidence>
<protein>
    <submittedName>
        <fullName evidence="11">Phospho-sugar mutase</fullName>
    </submittedName>
</protein>
<evidence type="ECO:0000256" key="1">
    <source>
        <dbReference type="ARBA" id="ARBA00001946"/>
    </source>
</evidence>
<dbReference type="SUPFAM" id="SSF55957">
    <property type="entry name" value="Phosphoglucomutase, C-terminal domain"/>
    <property type="match status" value="1"/>
</dbReference>
<evidence type="ECO:0000313" key="12">
    <source>
        <dbReference type="Proteomes" id="UP000722121"/>
    </source>
</evidence>
<evidence type="ECO:0000256" key="2">
    <source>
        <dbReference type="ARBA" id="ARBA00010231"/>
    </source>
</evidence>
<comment type="caution">
    <text evidence="11">The sequence shown here is derived from an EMBL/GenBank/DDBJ whole genome shotgun (WGS) entry which is preliminary data.</text>
</comment>
<dbReference type="Proteomes" id="UP000722121">
    <property type="component" value="Unassembled WGS sequence"/>
</dbReference>
<keyword evidence="4" id="KW-0479">Metal-binding</keyword>
<comment type="cofactor">
    <cofactor evidence="1">
        <name>Mg(2+)</name>
        <dbReference type="ChEBI" id="CHEBI:18420"/>
    </cofactor>
</comment>
<evidence type="ECO:0000256" key="6">
    <source>
        <dbReference type="ARBA" id="ARBA00023235"/>
    </source>
</evidence>
<feature type="domain" description="Alpha-D-phosphohexomutase alpha/beta/alpha" evidence="9">
    <location>
        <begin position="231"/>
        <end position="318"/>
    </location>
</feature>
<dbReference type="InterPro" id="IPR005846">
    <property type="entry name" value="A-D-PHexomutase_a/b/a-III"/>
</dbReference>
<evidence type="ECO:0000259" key="9">
    <source>
        <dbReference type="Pfam" id="PF02879"/>
    </source>
</evidence>
<dbReference type="SUPFAM" id="SSF53738">
    <property type="entry name" value="Phosphoglucomutase, first 3 domains"/>
    <property type="match status" value="3"/>
</dbReference>
<dbReference type="Gene3D" id="3.30.310.50">
    <property type="entry name" value="Alpha-D-phosphohexomutase, C-terminal domain"/>
    <property type="match status" value="1"/>
</dbReference>
<feature type="domain" description="Alpha-D-phosphohexomutase alpha/beta/alpha" evidence="10">
    <location>
        <begin position="331"/>
        <end position="454"/>
    </location>
</feature>
<evidence type="ECO:0000256" key="3">
    <source>
        <dbReference type="ARBA" id="ARBA00022553"/>
    </source>
</evidence>
<dbReference type="CDD" id="cd05799">
    <property type="entry name" value="PGM2"/>
    <property type="match status" value="1"/>
</dbReference>
<gene>
    <name evidence="11" type="ORF">JYU14_04815</name>
</gene>
<proteinExistence type="inferred from homology"/>
<dbReference type="Pfam" id="PF02878">
    <property type="entry name" value="PGM_PMM_I"/>
    <property type="match status" value="1"/>
</dbReference>
<keyword evidence="3" id="KW-0597">Phosphoprotein</keyword>
<dbReference type="Pfam" id="PF02879">
    <property type="entry name" value="PGM_PMM_II"/>
    <property type="match status" value="1"/>
</dbReference>
<keyword evidence="5" id="KW-0460">Magnesium</keyword>
<dbReference type="Pfam" id="PF00408">
    <property type="entry name" value="PGM_PMM_IV"/>
    <property type="match status" value="1"/>
</dbReference>
<sequence length="587" mass="65358">MKMNDKGPFFDEETRHNINMWLEGSYDEETKAEVRRMVEECPQDAIDAFYTSLTFGTAGLRGIMGPGTNRVNGYVIRQATQGLANFINRQSGGEKSVFISYDSRHHSRFFAEETAKVFAANGIKVYIVKELRPVPMVSFGTRYKKCSAGVMITASHNLPQYNGYKVFGADGVQIRSPQDVQIIEEVRKITDLQSVKSVEIDNSLIRWVGDEIDEAYLCAIDPLMTFPEETRRDGAALKIVYTPLHGAGVTMVPRALKRWGFTQLLLVKEQAQPDGAFPTVNKPNPGEWAAMQMGIEYLTRENADLLIGTDPDDDRMGVGVIEKGIPYLFTGNQIACIALYYICSSLKKKEALPQKAAFVKSIVTTELFKAIADSFDTLCVDVLTGFKYIGAQIEEWEADPDGYHYLYGGEESYGTLRGIHARDKDAIVAPCLLAEAALYAKKEGKTLLGLLYEIYEKCGVYRESVASLTFEGKAGKEKMAGMMAAMREDPPKAFMDISVVCLEDFLSSQRILFKEGKEEPLPFPTSDVLLFWLEDGTKIVVRPSGTEPVIKLYCGVVEKRFDDVQQAIDACDIKLEALLSALQNSLT</sequence>
<dbReference type="InterPro" id="IPR005845">
    <property type="entry name" value="A-D-PHexomutase_a/b/a-II"/>
</dbReference>
<dbReference type="PANTHER" id="PTHR45745">
    <property type="entry name" value="PHOSPHOMANNOMUTASE 45A"/>
    <property type="match status" value="1"/>
</dbReference>
<dbReference type="EMBL" id="JAFITR010000128">
    <property type="protein sequence ID" value="MBN4067386.1"/>
    <property type="molecule type" value="Genomic_DNA"/>
</dbReference>
<evidence type="ECO:0000259" key="7">
    <source>
        <dbReference type="Pfam" id="PF00408"/>
    </source>
</evidence>
<dbReference type="InterPro" id="IPR036900">
    <property type="entry name" value="A-D-PHexomutase_C_sf"/>
</dbReference>
<keyword evidence="12" id="KW-1185">Reference proteome</keyword>
<evidence type="ECO:0000259" key="10">
    <source>
        <dbReference type="Pfam" id="PF02880"/>
    </source>
</evidence>
<feature type="domain" description="Alpha-D-phosphohexomutase C-terminal" evidence="7">
    <location>
        <begin position="533"/>
        <end position="557"/>
    </location>
</feature>
<dbReference type="PANTHER" id="PTHR45745:SF1">
    <property type="entry name" value="PHOSPHOGLUCOMUTASE 2B-RELATED"/>
    <property type="match status" value="1"/>
</dbReference>
<dbReference type="Gene3D" id="3.40.120.10">
    <property type="entry name" value="Alpha-D-Glucose-1,6-Bisphosphate, subunit A, domain 3"/>
    <property type="match status" value="3"/>
</dbReference>
<keyword evidence="6" id="KW-0413">Isomerase</keyword>
<comment type="similarity">
    <text evidence="2">Belongs to the phosphohexose mutase family.</text>
</comment>
<accession>A0ABS3ARN1</accession>
<dbReference type="InterPro" id="IPR016055">
    <property type="entry name" value="A-D-PHexomutase_a/b/a-I/II/III"/>
</dbReference>
<evidence type="ECO:0000256" key="5">
    <source>
        <dbReference type="ARBA" id="ARBA00022842"/>
    </source>
</evidence>
<dbReference type="Pfam" id="PF02880">
    <property type="entry name" value="PGM_PMM_III"/>
    <property type="match status" value="1"/>
</dbReference>
<dbReference type="InterPro" id="IPR005844">
    <property type="entry name" value="A-D-PHexomutase_a/b/a-I"/>
</dbReference>